<dbReference type="Gene3D" id="3.60.10.10">
    <property type="entry name" value="Endonuclease/exonuclease/phosphatase"/>
    <property type="match status" value="1"/>
</dbReference>
<dbReference type="PANTHER" id="PTHR46890:SF48">
    <property type="entry name" value="RNA-DIRECTED DNA POLYMERASE"/>
    <property type="match status" value="1"/>
</dbReference>
<gene>
    <name evidence="3" type="ORF">TSUD_93520</name>
</gene>
<dbReference type="PROSITE" id="PS50878">
    <property type="entry name" value="RT_POL"/>
    <property type="match status" value="1"/>
</dbReference>
<name>A0A2Z6LT49_TRISU</name>
<feature type="region of interest" description="Disordered" evidence="1">
    <location>
        <begin position="524"/>
        <end position="548"/>
    </location>
</feature>
<feature type="compositionally biased region" description="Basic and acidic residues" evidence="1">
    <location>
        <begin position="1"/>
        <end position="16"/>
    </location>
</feature>
<dbReference type="SUPFAM" id="SSF56219">
    <property type="entry name" value="DNase I-like"/>
    <property type="match status" value="1"/>
</dbReference>
<dbReference type="Proteomes" id="UP000242715">
    <property type="component" value="Unassembled WGS sequence"/>
</dbReference>
<feature type="compositionally biased region" description="Basic and acidic residues" evidence="1">
    <location>
        <begin position="482"/>
        <end position="491"/>
    </location>
</feature>
<dbReference type="InterPro" id="IPR000477">
    <property type="entry name" value="RT_dom"/>
</dbReference>
<dbReference type="SUPFAM" id="SSF56672">
    <property type="entry name" value="DNA/RNA polymerases"/>
    <property type="match status" value="1"/>
</dbReference>
<dbReference type="InterPro" id="IPR052343">
    <property type="entry name" value="Retrotransposon-Effector_Assoc"/>
</dbReference>
<reference evidence="4" key="1">
    <citation type="journal article" date="2017" name="Front. Plant Sci.">
        <title>Climate Clever Clovers: New Paradigm to Reduce the Environmental Footprint of Ruminants by Breeding Low Methanogenic Forages Utilizing Haplotype Variation.</title>
        <authorList>
            <person name="Kaur P."/>
            <person name="Appels R."/>
            <person name="Bayer P.E."/>
            <person name="Keeble-Gagnere G."/>
            <person name="Wang J."/>
            <person name="Hirakawa H."/>
            <person name="Shirasawa K."/>
            <person name="Vercoe P."/>
            <person name="Stefanova K."/>
            <person name="Durmic Z."/>
            <person name="Nichols P."/>
            <person name="Revell C."/>
            <person name="Isobe S.N."/>
            <person name="Edwards D."/>
            <person name="Erskine W."/>
        </authorList>
    </citation>
    <scope>NUCLEOTIDE SEQUENCE [LARGE SCALE GENOMIC DNA]</scope>
    <source>
        <strain evidence="4">cv. Daliak</strain>
    </source>
</reference>
<feature type="region of interest" description="Disordered" evidence="1">
    <location>
        <begin position="449"/>
        <end position="502"/>
    </location>
</feature>
<feature type="compositionally biased region" description="Basic and acidic residues" evidence="1">
    <location>
        <begin position="355"/>
        <end position="367"/>
    </location>
</feature>
<feature type="region of interest" description="Disordered" evidence="1">
    <location>
        <begin position="348"/>
        <end position="420"/>
    </location>
</feature>
<evidence type="ECO:0000313" key="3">
    <source>
        <dbReference type="EMBL" id="GAU22584.1"/>
    </source>
</evidence>
<dbReference type="InterPro" id="IPR043502">
    <property type="entry name" value="DNA/RNA_pol_sf"/>
</dbReference>
<protein>
    <recommendedName>
        <fullName evidence="2">Reverse transcriptase domain-containing protein</fullName>
    </recommendedName>
</protein>
<feature type="compositionally biased region" description="Basic and acidic residues" evidence="1">
    <location>
        <begin position="385"/>
        <end position="397"/>
    </location>
</feature>
<dbReference type="EMBL" id="DF973249">
    <property type="protein sequence ID" value="GAU22584.1"/>
    <property type="molecule type" value="Genomic_DNA"/>
</dbReference>
<evidence type="ECO:0000313" key="4">
    <source>
        <dbReference type="Proteomes" id="UP000242715"/>
    </source>
</evidence>
<keyword evidence="4" id="KW-1185">Reference proteome</keyword>
<feature type="region of interest" description="Disordered" evidence="1">
    <location>
        <begin position="1"/>
        <end position="43"/>
    </location>
</feature>
<dbReference type="Pfam" id="PF00078">
    <property type="entry name" value="RVT_1"/>
    <property type="match status" value="1"/>
</dbReference>
<sequence>MESEAERVRRDGDRTPRFPSRRYPTPVRKATGPDRNGQDRFRHYKGYHGRSSSRFRDWDCFDEGSVSSERAIRARSPFNRRHGRANSLDVRSADEARARTDGRGCSPYRWHHRSFYAGHVLSPVLKSRHHRSDNAGHSKAVKSNVVEQGAIQDMVQVDNSKAKFDRFVREERVGGSGVELEKVNEEAVRSEEERERARTGEGGSVKEWVEQVREMPVLKDGDEVVEKPAGEEVVSDTVLHYLPLYEDTRWAANCRVARIKNGLCVSVVQQFLADAGLKGIRLIPLGGDNVLISPSLDIQGVEFLPSMGIEPCTLGFKYMFNPFPLLIGSSIGSGNGLNMYLNPRVHGSIPTEGKNSTREGGGEDHEVAVPGQPKVHGSIPTEGKNSTREGGGEDREVAVPGQPNFEENRSQCSTHSGEPEDDQLVDALVQQIHEDWVSKSEKENTVVSATGGLSVPSDPCTAKKAKDGSKSKPMPVCSKSVSDSRHDDGSKRSSQTKRRLVVPSVKNLKRIARLSEEDRKALIRSLKKSKRQKPGSKASSRSKQVNVAGSGEGVVRGVGVQDVNFSYKPSVGASGGLITMWDPRVVLVWSTVQVSGCLIIMGKFMTEDVDFCIANVYAPCDPQGRVSLWNVLSSKIQFYPKAAWCILGDFNAIRSASERISRTRGGNYEDFGPFNHFIDRNALIDVSLGGRRFTWYRGDGLSMSRLDRFLISDFWLLSFPNCSQVALPRSLSDHCPILLCIDVQDWGPKPLRMLKCWADIPGYGDFVKEKWQSFQIHGWSGYILKTKLKLIKSELRGWHLSHTGNLDCRIQCAKSRLEMLDSLCERRGLDGVEEAELLSLPAEILALSKLQASTLWQKSHVNWLKEGDANSKFFHGVMSSRRSANTIGPLSIDGRMVESVPEVRQLVYQYFCNHFRHQVHFRPDISNLVFRSLSELDGAELTKPFLLDEIKLAVWDCDSYKCPGPDRINIGFFKDFWDLIKIDLLNFFSDFHRHGVLAKGLNSTFIALIPKVDSPQKVSDFRPIALVSSIYKILSKVLANMLRSIIGNVVLEAQSAFIKGRQILDGILIANEVVDDAKRKGKDLLLFKVDFEKAYDSVDWSYLNELMSKMNFPNLWRSWIMECIMTASASVLVNGCPTDEFRFERGLRQGDPLSPFLFLLAAEGLNVLMSAMVSNGSFTPYSVGAQNSVVISHLQFADDTLLVGVKSWANVRALRAVLILFERMLGLKVNFHKSMLFGVNVNDSWLHEAASVMQCKHGCLPFTYLGLPIGGNPRRIQFWIPLIEKIRKRLSGWKCKNLSIGGRLILLKSVLSSIPVYFLSFFKAPSGGRLRFREGVGLPWWQAVNQVRLGVGLLDSSWLLDNIVRKGGGVMVKGGSGDGDYMPGRRS</sequence>
<proteinExistence type="predicted"/>
<feature type="domain" description="Reverse transcriptase" evidence="2">
    <location>
        <begin position="990"/>
        <end position="1269"/>
    </location>
</feature>
<feature type="compositionally biased region" description="Basic residues" evidence="1">
    <location>
        <begin position="525"/>
        <end position="534"/>
    </location>
</feature>
<dbReference type="CDD" id="cd01650">
    <property type="entry name" value="RT_nLTR_like"/>
    <property type="match status" value="1"/>
</dbReference>
<dbReference type="InterPro" id="IPR036691">
    <property type="entry name" value="Endo/exonu/phosph_ase_sf"/>
</dbReference>
<organism evidence="3 4">
    <name type="scientific">Trifolium subterraneum</name>
    <name type="common">Subterranean clover</name>
    <dbReference type="NCBI Taxonomy" id="3900"/>
    <lineage>
        <taxon>Eukaryota</taxon>
        <taxon>Viridiplantae</taxon>
        <taxon>Streptophyta</taxon>
        <taxon>Embryophyta</taxon>
        <taxon>Tracheophyta</taxon>
        <taxon>Spermatophyta</taxon>
        <taxon>Magnoliopsida</taxon>
        <taxon>eudicotyledons</taxon>
        <taxon>Gunneridae</taxon>
        <taxon>Pentapetalae</taxon>
        <taxon>rosids</taxon>
        <taxon>fabids</taxon>
        <taxon>Fabales</taxon>
        <taxon>Fabaceae</taxon>
        <taxon>Papilionoideae</taxon>
        <taxon>50 kb inversion clade</taxon>
        <taxon>NPAAA clade</taxon>
        <taxon>Hologalegina</taxon>
        <taxon>IRL clade</taxon>
        <taxon>Trifolieae</taxon>
        <taxon>Trifolium</taxon>
    </lineage>
</organism>
<dbReference type="PANTHER" id="PTHR46890">
    <property type="entry name" value="NON-LTR RETROLELEMENT REVERSE TRANSCRIPTASE-LIKE PROTEIN-RELATED"/>
    <property type="match status" value="1"/>
</dbReference>
<accession>A0A2Z6LT49</accession>
<evidence type="ECO:0000256" key="1">
    <source>
        <dbReference type="SAM" id="MobiDB-lite"/>
    </source>
</evidence>
<dbReference type="OrthoDB" id="1938551at2759"/>
<evidence type="ECO:0000259" key="2">
    <source>
        <dbReference type="PROSITE" id="PS50878"/>
    </source>
</evidence>